<protein>
    <recommendedName>
        <fullName evidence="9">PilY1 beta-propeller domain-containing protein</fullName>
    </recommendedName>
</protein>
<comment type="subcellular location">
    <subcellularLocation>
        <location evidence="1">Fimbrium</location>
    </subcellularLocation>
</comment>
<dbReference type="SUPFAM" id="SSF69318">
    <property type="entry name" value="Integrin alpha N-terminal domain"/>
    <property type="match status" value="1"/>
</dbReference>
<dbReference type="EMBL" id="APRZ01000019">
    <property type="protein sequence ID" value="ENX33189.1"/>
    <property type="molecule type" value="Genomic_DNA"/>
</dbReference>
<dbReference type="Proteomes" id="UP000013009">
    <property type="component" value="Unassembled WGS sequence"/>
</dbReference>
<feature type="region of interest" description="Disordered" evidence="7">
    <location>
        <begin position="1246"/>
        <end position="1268"/>
    </location>
</feature>
<feature type="domain" description="PilY1 beta-propeller" evidence="9">
    <location>
        <begin position="733"/>
        <end position="1130"/>
    </location>
</feature>
<evidence type="ECO:0000256" key="4">
    <source>
        <dbReference type="ARBA" id="ARBA00022723"/>
    </source>
</evidence>
<evidence type="ECO:0000256" key="2">
    <source>
        <dbReference type="ARBA" id="ARBA00008387"/>
    </source>
</evidence>
<sequence>MKMKNTFASYRQQLLTVSMTAFCTAIIANSVAQASDIDIYQEAKSGEITLMFMLDISGSMGAPQFLGNRDACDVPSNITIDSSGSVASTNGSPIYQRYYCNAIETKTYKYRSYVQSRRTYYQKCTNEAETSSACTWGGASTTVPSDLPSYTDGSGTYTYYYVGMTRPYYDRITRLKDGMFDLLYGNTSKGIVRLGDDKVIGLSTFSRPTSFDANGQPLNADNLTGQVRIPARKLSTLVNGVTQRQILLNEVAKLGARGGTPTANAYAEASAYLFGTTTGGTEPGIIGRAPTGYTNPYRFYSCTAPNVSGGCDAYSASYTNGLPAYDSYRTSSGYYYFYRNNMANSTASGFAYSYDETKNSAKTLYQMPSSLQQTDDVKKCSGQGIYVLTDGAPNSNSNAQAMMQASLASKSSTFSCTDTDSGWGCMHQFVQNLLDPAKNPANLKFKTAVVGFGNLFSDMPSYDKNKTQQQNIDALGTIDSDQKNAAYWGIIGEGGWYRGNSSQDIVDSVNAFLGNLGTTIPAVTTGSPTVPKDSLNPSVLQKEAYFPQFQPTPDKSYQLWAGNLKKYDVVAGVLKDKGGNKILDSNGRIVNNYDLWSTAVSSDAAIKAADEGTLGSNLFALKGGAWSQLKLKMDTGATTENRKLLTNRLGSGTGASAVFGSSSTLRRVTSADLSDTLYQNDPNRGYLMLLLGYGVDPTNPNAITTASLSASPELRQIGAVMHSSPLLITNKGAINYSNGALSSSNREDYVLFGTTQGLLHIVDAKTGQEKFAFVPNEMIDRQPKAFQKYDTTTMGMSNLYYGVDGAWATYTEYVADSSGNLTVGAGRNSQKGKQIAYGGLRMGGRSYYALDLQNIDNPKLLFQISPDDQSVFSNGGSKSFSQLQYMGESWSKPTIAWIKWGGSRKRVMFVGGGYDAGGADGKANNGGYESDTYEQTNKKGGGVYMFDADNGDLLWWASGNATNTTTGVIGLKADDLKYSVVSQIRAEDRDGDGLTDHLYFGDLGGQLFRIDLDNNATSKATFAKAPRLLLNLHKASGSIGTSPRFYEMPAFSIYDYAGNTFAVISIGSGNRSVPLKDYTVGTSGYDYDAVYNIYDKDVAARNLYNSGYNYVTTTVTLTDLANGNLGEVKATNRNDNTTLVAPYNQKGWFYRFQSNKLQSAKIFATPIALNNRLFVSTFDSSKPGLSGDCGAGVKGESFLNQFCMPYGQCNKTIGDPPIPCSTGDGCSLGAGIQYTAIVDDEQKCDPTTQKCNDTQNPPPSSGDGTNNKNYCLSTGNRGATSIGGIISAGSSEICLVPQRWYERSR</sequence>
<name>N9PI24_9GAMM</name>
<feature type="chain" id="PRO_5004148976" description="PilY1 beta-propeller domain-containing protein" evidence="8">
    <location>
        <begin position="35"/>
        <end position="1305"/>
    </location>
</feature>
<evidence type="ECO:0000256" key="6">
    <source>
        <dbReference type="ARBA" id="ARBA00023263"/>
    </source>
</evidence>
<keyword evidence="4" id="KW-0479">Metal-binding</keyword>
<keyword evidence="5" id="KW-0106">Calcium</keyword>
<evidence type="ECO:0000256" key="3">
    <source>
        <dbReference type="ARBA" id="ARBA00022558"/>
    </source>
</evidence>
<dbReference type="SUPFAM" id="SSF50998">
    <property type="entry name" value="Quinoprotein alcohol dehydrogenase-like"/>
    <property type="match status" value="1"/>
</dbReference>
<dbReference type="InterPro" id="IPR011047">
    <property type="entry name" value="Quinoprotein_ADH-like_sf"/>
</dbReference>
<dbReference type="PATRIC" id="fig|1217695.3.peg.3046"/>
<evidence type="ECO:0000256" key="1">
    <source>
        <dbReference type="ARBA" id="ARBA00004561"/>
    </source>
</evidence>
<dbReference type="InterPro" id="IPR008707">
    <property type="entry name" value="B-propeller_PilY1"/>
</dbReference>
<feature type="signal peptide" evidence="8">
    <location>
        <begin position="1"/>
        <end position="34"/>
    </location>
</feature>
<dbReference type="RefSeq" id="WP_005275879.1">
    <property type="nucleotide sequence ID" value="NZ_KB850195.1"/>
</dbReference>
<keyword evidence="6" id="KW-0281">Fimbrium</keyword>
<evidence type="ECO:0000256" key="5">
    <source>
        <dbReference type="ARBA" id="ARBA00022837"/>
    </source>
</evidence>
<keyword evidence="11" id="KW-1185">Reference proteome</keyword>
<keyword evidence="3" id="KW-1029">Fimbrium biogenesis</keyword>
<dbReference type="GO" id="GO:0009289">
    <property type="term" value="C:pilus"/>
    <property type="evidence" value="ECO:0007669"/>
    <property type="project" value="UniProtKB-SubCell"/>
</dbReference>
<evidence type="ECO:0000256" key="8">
    <source>
        <dbReference type="SAM" id="SignalP"/>
    </source>
</evidence>
<keyword evidence="8" id="KW-0732">Signal</keyword>
<evidence type="ECO:0000259" key="9">
    <source>
        <dbReference type="Pfam" id="PF05567"/>
    </source>
</evidence>
<dbReference type="GO" id="GO:0046872">
    <property type="term" value="F:metal ion binding"/>
    <property type="evidence" value="ECO:0007669"/>
    <property type="project" value="UniProtKB-KW"/>
</dbReference>
<comment type="similarity">
    <text evidence="2">Belongs to the PilY1 family.</text>
</comment>
<evidence type="ECO:0000313" key="11">
    <source>
        <dbReference type="Proteomes" id="UP000013009"/>
    </source>
</evidence>
<evidence type="ECO:0000256" key="7">
    <source>
        <dbReference type="SAM" id="MobiDB-lite"/>
    </source>
</evidence>
<evidence type="ECO:0000313" key="10">
    <source>
        <dbReference type="EMBL" id="ENX33189.1"/>
    </source>
</evidence>
<dbReference type="Pfam" id="PF05567">
    <property type="entry name" value="T4P_PilY1"/>
    <property type="match status" value="1"/>
</dbReference>
<gene>
    <name evidence="10" type="ORF">F889_03128</name>
</gene>
<dbReference type="OrthoDB" id="7156875at2"/>
<proteinExistence type="inferred from homology"/>
<dbReference type="HOGENOM" id="CLU_004937_0_0_6"/>
<organism evidence="10 11">
    <name type="scientific">Acinetobacter colistiniresistens</name>
    <dbReference type="NCBI Taxonomy" id="280145"/>
    <lineage>
        <taxon>Bacteria</taxon>
        <taxon>Pseudomonadati</taxon>
        <taxon>Pseudomonadota</taxon>
        <taxon>Gammaproteobacteria</taxon>
        <taxon>Moraxellales</taxon>
        <taxon>Moraxellaceae</taxon>
        <taxon>Acinetobacter</taxon>
    </lineage>
</organism>
<comment type="caution">
    <text evidence="10">The sequence shown here is derived from an EMBL/GenBank/DDBJ whole genome shotgun (WGS) entry which is preliminary data.</text>
</comment>
<dbReference type="InterPro" id="IPR028994">
    <property type="entry name" value="Integrin_alpha_N"/>
</dbReference>
<feature type="compositionally biased region" description="Polar residues" evidence="7">
    <location>
        <begin position="1246"/>
        <end position="1255"/>
    </location>
</feature>
<reference evidence="10 11" key="1">
    <citation type="submission" date="2013-02" db="EMBL/GenBank/DDBJ databases">
        <title>The Genome Sequence of Acinetobacter sp. NIPH 1859.</title>
        <authorList>
            <consortium name="The Broad Institute Genome Sequencing Platform"/>
            <consortium name="The Broad Institute Genome Sequencing Center for Infectious Disease"/>
            <person name="Cerqueira G."/>
            <person name="Feldgarden M."/>
            <person name="Courvalin P."/>
            <person name="Perichon B."/>
            <person name="Grillot-Courvalin C."/>
            <person name="Clermont D."/>
            <person name="Rocha E."/>
            <person name="Yoon E.-J."/>
            <person name="Nemec A."/>
            <person name="Walker B."/>
            <person name="Young S.K."/>
            <person name="Zeng Q."/>
            <person name="Gargeya S."/>
            <person name="Fitzgerald M."/>
            <person name="Haas B."/>
            <person name="Abouelleil A."/>
            <person name="Alvarado L."/>
            <person name="Arachchi H.M."/>
            <person name="Berlin A.M."/>
            <person name="Chapman S.B."/>
            <person name="Dewar J."/>
            <person name="Goldberg J."/>
            <person name="Griggs A."/>
            <person name="Gujja S."/>
            <person name="Hansen M."/>
            <person name="Howarth C."/>
            <person name="Imamovic A."/>
            <person name="Larimer J."/>
            <person name="McCowan C."/>
            <person name="Murphy C."/>
            <person name="Neiman D."/>
            <person name="Pearson M."/>
            <person name="Priest M."/>
            <person name="Roberts A."/>
            <person name="Saif S."/>
            <person name="Shea T."/>
            <person name="Sisk P."/>
            <person name="Sykes S."/>
            <person name="Wortman J."/>
            <person name="Nusbaum C."/>
            <person name="Birren B."/>
        </authorList>
    </citation>
    <scope>NUCLEOTIDE SEQUENCE [LARGE SCALE GENOMIC DNA]</scope>
    <source>
        <strain evidence="10 11">NIPH 1859</strain>
    </source>
</reference>
<accession>N9PI24</accession>